<reference evidence="2 3" key="1">
    <citation type="journal article" date="2016" name="Nat. Commun.">
        <title>Thousands of microbial genomes shed light on interconnected biogeochemical processes in an aquifer system.</title>
        <authorList>
            <person name="Anantharaman K."/>
            <person name="Brown C.T."/>
            <person name="Hug L.A."/>
            <person name="Sharon I."/>
            <person name="Castelle C.J."/>
            <person name="Probst A.J."/>
            <person name="Thomas B.C."/>
            <person name="Singh A."/>
            <person name="Wilkins M.J."/>
            <person name="Karaoz U."/>
            <person name="Brodie E.L."/>
            <person name="Williams K.H."/>
            <person name="Hubbard S.S."/>
            <person name="Banfield J.F."/>
        </authorList>
    </citation>
    <scope>NUCLEOTIDE SEQUENCE [LARGE SCALE GENOMIC DNA]</scope>
</reference>
<protein>
    <recommendedName>
        <fullName evidence="1">Helicase/UvrB N-terminal domain-containing protein</fullName>
    </recommendedName>
</protein>
<proteinExistence type="predicted"/>
<evidence type="ECO:0000313" key="3">
    <source>
        <dbReference type="Proteomes" id="UP000177069"/>
    </source>
</evidence>
<dbReference type="PANTHER" id="PTHR47396">
    <property type="entry name" value="TYPE I RESTRICTION ENZYME ECOKI R PROTEIN"/>
    <property type="match status" value="1"/>
</dbReference>
<dbReference type="SUPFAM" id="SSF52540">
    <property type="entry name" value="P-loop containing nucleoside triphosphate hydrolases"/>
    <property type="match status" value="1"/>
</dbReference>
<dbReference type="InterPro" id="IPR006935">
    <property type="entry name" value="Helicase/UvrB_N"/>
</dbReference>
<name>A0A1F5G242_9BACT</name>
<dbReference type="GO" id="GO:0016787">
    <property type="term" value="F:hydrolase activity"/>
    <property type="evidence" value="ECO:0007669"/>
    <property type="project" value="InterPro"/>
</dbReference>
<dbReference type="InterPro" id="IPR050742">
    <property type="entry name" value="Helicase_Restrict-Modif_Enz"/>
</dbReference>
<dbReference type="Gene3D" id="3.40.50.300">
    <property type="entry name" value="P-loop containing nucleotide triphosphate hydrolases"/>
    <property type="match status" value="2"/>
</dbReference>
<dbReference type="GO" id="GO:0003677">
    <property type="term" value="F:DNA binding"/>
    <property type="evidence" value="ECO:0007669"/>
    <property type="project" value="InterPro"/>
</dbReference>
<dbReference type="InterPro" id="IPR027417">
    <property type="entry name" value="P-loop_NTPase"/>
</dbReference>
<dbReference type="Proteomes" id="UP000177069">
    <property type="component" value="Unassembled WGS sequence"/>
</dbReference>
<gene>
    <name evidence="2" type="ORF">A2696_04225</name>
</gene>
<feature type="domain" description="Helicase/UvrB N-terminal" evidence="1">
    <location>
        <begin position="127"/>
        <end position="351"/>
    </location>
</feature>
<dbReference type="AlphaFoldDB" id="A0A1F5G242"/>
<accession>A0A1F5G242</accession>
<dbReference type="GO" id="GO:0005524">
    <property type="term" value="F:ATP binding"/>
    <property type="evidence" value="ECO:0007669"/>
    <property type="project" value="InterPro"/>
</dbReference>
<evidence type="ECO:0000313" key="2">
    <source>
        <dbReference type="EMBL" id="OGD85919.1"/>
    </source>
</evidence>
<dbReference type="EMBL" id="MFBA01000010">
    <property type="protein sequence ID" value="OGD85919.1"/>
    <property type="molecule type" value="Genomic_DNA"/>
</dbReference>
<dbReference type="PANTHER" id="PTHR47396:SF1">
    <property type="entry name" value="ATP-DEPENDENT HELICASE IRC3-RELATED"/>
    <property type="match status" value="1"/>
</dbReference>
<comment type="caution">
    <text evidence="2">The sequence shown here is derived from an EMBL/GenBank/DDBJ whole genome shotgun (WGS) entry which is preliminary data.</text>
</comment>
<organism evidence="2 3">
    <name type="scientific">Candidatus Curtissbacteria bacterium RIFCSPHIGHO2_01_FULL_41_13</name>
    <dbReference type="NCBI Taxonomy" id="1797745"/>
    <lineage>
        <taxon>Bacteria</taxon>
        <taxon>Candidatus Curtissiibacteriota</taxon>
    </lineage>
</organism>
<dbReference type="GO" id="GO:0005829">
    <property type="term" value="C:cytosol"/>
    <property type="evidence" value="ECO:0007669"/>
    <property type="project" value="TreeGrafter"/>
</dbReference>
<dbReference type="Pfam" id="PF04851">
    <property type="entry name" value="ResIII"/>
    <property type="match status" value="1"/>
</dbReference>
<evidence type="ECO:0000259" key="1">
    <source>
        <dbReference type="Pfam" id="PF04851"/>
    </source>
</evidence>
<sequence length="989" mass="113563">MKSPILNSPYQEPTRHFKADERGITEEILENRRPSSFYIPVPRAKSKQKQLELNIAEGAFGSELQRENEFVNKIRARIKEWRNDNYPGLTRASRDLLTYWQDETRENKLFFCQIEAMETLMYLNEVAEKSGENWIINDLKKSNGEANPGLHRLALKMATGSGKTVVMAMIIAYNTLNKIRYPQDTRFTDTFVIITPGITIRDRLNVLQPNNPRNYYEERELVSHSEFELLQQAVIIITNFHQLELRQNPRYQLGTVMRATGLVKEEAIKETPNAMVNRAFKSILGKSRVLVINDEAHHCYREKPSSDKLAGDDRKEADENNEAARVWISGLEALSKKITINSIVDLSATPYFLRGSGYAEGTLFPWTIFDFSLMDALECGVVKIPRLPTESDTVSKDEEPEFRNLWLYVRDDLPKKGLKTGGKDYISVLTLPTKLQEALESLYGNYEKYYKRYEEAKRNNPDVMPPVMIVVCNNTAVSELVYRWIAGYERETPSGQIKIEKGNLDIFRNEDGARFLDRPNTLLIDSAKLESGEKISSDFKKIFEKEIEDFHKEYKRRFPGRTEPTDEELLREVMNTVGKPGKLGENIKCVVSVSMLTEGWDVNTVTHILGIRAFSTQLLCEQVVGRALRRVDYNVNGDGLLSEEYAEVYGVPFSFLKAEGDAAPQPPKVIHRVHALPEREKQCEITFPRVEGYRYELNETKLVAHFTEESKTIIENEPTEVTSRGVLGEETIETLEKIKERREGTVVERLTVAILKRYYTDADGTEKYWLHPQIKKLVEEYVKNYVVLKDRMVIGYLSVGEYFSGAMTKIQQAIVTENIKNQKDKKLLPILAPYDTVGSTRHVDFLTTKEVRETVKSHVNYVVADTEEWEQGVAKKLEQMPEVLAYVKNQNLGFTIPYEHQGLSHHYVTDFIVKLEMPDKSALNLLIEVTGKKDDKKTIKVKTAREFWVPAVNNTEKFGKWAILEVQDIHETQNLIRAGIAKGFDNLTK</sequence>
<dbReference type="NCBIfam" id="NF046055">
    <property type="entry name" value="restr_BPTD_3080"/>
    <property type="match status" value="1"/>
</dbReference>